<protein>
    <submittedName>
        <fullName evidence="1">Uncharacterized protein</fullName>
    </submittedName>
</protein>
<dbReference type="AlphaFoldDB" id="A0A834HK09"/>
<sequence>MMQNCLHSLELINRDPTPFPTSPIRRVLISFNNIRLHTSPTPSPSDPITLRINYGSHRLFTVKYAADYQQQHHYYFLSANLIELFVHEAAFGLALRNF</sequence>
<evidence type="ECO:0000313" key="2">
    <source>
        <dbReference type="Proteomes" id="UP000625711"/>
    </source>
</evidence>
<dbReference type="EMBL" id="JAACXV010023556">
    <property type="protein sequence ID" value="KAF7262959.1"/>
    <property type="molecule type" value="Genomic_DNA"/>
</dbReference>
<dbReference type="Proteomes" id="UP000625711">
    <property type="component" value="Unassembled WGS sequence"/>
</dbReference>
<proteinExistence type="predicted"/>
<keyword evidence="2" id="KW-1185">Reference proteome</keyword>
<reference evidence="1" key="1">
    <citation type="submission" date="2020-08" db="EMBL/GenBank/DDBJ databases">
        <title>Genome sequencing and assembly of the red palm weevil Rhynchophorus ferrugineus.</title>
        <authorList>
            <person name="Dias G.B."/>
            <person name="Bergman C.M."/>
            <person name="Manee M."/>
        </authorList>
    </citation>
    <scope>NUCLEOTIDE SEQUENCE</scope>
    <source>
        <strain evidence="1">AA-2017</strain>
        <tissue evidence="1">Whole larva</tissue>
    </source>
</reference>
<organism evidence="1 2">
    <name type="scientific">Rhynchophorus ferrugineus</name>
    <name type="common">Red palm weevil</name>
    <name type="synonym">Curculio ferrugineus</name>
    <dbReference type="NCBI Taxonomy" id="354439"/>
    <lineage>
        <taxon>Eukaryota</taxon>
        <taxon>Metazoa</taxon>
        <taxon>Ecdysozoa</taxon>
        <taxon>Arthropoda</taxon>
        <taxon>Hexapoda</taxon>
        <taxon>Insecta</taxon>
        <taxon>Pterygota</taxon>
        <taxon>Neoptera</taxon>
        <taxon>Endopterygota</taxon>
        <taxon>Coleoptera</taxon>
        <taxon>Polyphaga</taxon>
        <taxon>Cucujiformia</taxon>
        <taxon>Curculionidae</taxon>
        <taxon>Dryophthorinae</taxon>
        <taxon>Rhynchophorus</taxon>
    </lineage>
</organism>
<name>A0A834HK09_RHYFE</name>
<accession>A0A834HK09</accession>
<evidence type="ECO:0000313" key="1">
    <source>
        <dbReference type="EMBL" id="KAF7262959.1"/>
    </source>
</evidence>
<comment type="caution">
    <text evidence="1">The sequence shown here is derived from an EMBL/GenBank/DDBJ whole genome shotgun (WGS) entry which is preliminary data.</text>
</comment>
<gene>
    <name evidence="1" type="ORF">GWI33_003797</name>
</gene>